<comment type="similarity">
    <text evidence="5">Belongs to the ubiquitin-conjugating enzyme family.</text>
</comment>
<proteinExistence type="inferred from homology"/>
<name>A0ABM1VK09_ECHTE</name>
<reference evidence="9" key="1">
    <citation type="submission" date="2025-08" db="UniProtKB">
        <authorList>
            <consortium name="RefSeq"/>
        </authorList>
    </citation>
    <scope>IDENTIFICATION</scope>
</reference>
<dbReference type="PROSITE" id="PS00183">
    <property type="entry name" value="UBC_1"/>
    <property type="match status" value="1"/>
</dbReference>
<dbReference type="CDD" id="cd23791">
    <property type="entry name" value="UBCc_UBE2C"/>
    <property type="match status" value="1"/>
</dbReference>
<keyword evidence="2 5" id="KW-0833">Ubl conjugation pathway</keyword>
<dbReference type="SUPFAM" id="SSF54495">
    <property type="entry name" value="UBC-like"/>
    <property type="match status" value="1"/>
</dbReference>
<dbReference type="InterPro" id="IPR016135">
    <property type="entry name" value="UBQ-conjugating_enzyme/RWD"/>
</dbReference>
<sequence length="162" mass="17782">MASQNRDPATASVVATQKGAEPSGGAAQGSVGKRLQQELMTLMMSGDKGISAFPESDNLFKWIVTIHRAAGTVYKGLRYKLSLEFPSGYPYNAPTVKFLTPCYHPNVDTQGNICLDILKDKWSALYDVRTILLSIQTLLGEPYIDSPLNTHAAELWKKPHSL</sequence>
<evidence type="ECO:0000313" key="8">
    <source>
        <dbReference type="Proteomes" id="UP000694863"/>
    </source>
</evidence>
<dbReference type="Gene3D" id="3.10.110.10">
    <property type="entry name" value="Ubiquitin Conjugating Enzyme"/>
    <property type="match status" value="1"/>
</dbReference>
<dbReference type="Pfam" id="PF00179">
    <property type="entry name" value="UQ_con"/>
    <property type="match status" value="1"/>
</dbReference>
<organism evidence="8 9">
    <name type="scientific">Echinops telfairi</name>
    <name type="common">Lesser hedgehog tenrec</name>
    <dbReference type="NCBI Taxonomy" id="9371"/>
    <lineage>
        <taxon>Eukaryota</taxon>
        <taxon>Metazoa</taxon>
        <taxon>Chordata</taxon>
        <taxon>Craniata</taxon>
        <taxon>Vertebrata</taxon>
        <taxon>Euteleostomi</taxon>
        <taxon>Mammalia</taxon>
        <taxon>Eutheria</taxon>
        <taxon>Afrotheria</taxon>
        <taxon>Tenrecidae</taxon>
        <taxon>Tenrecinae</taxon>
        <taxon>Echinops</taxon>
    </lineage>
</organism>
<evidence type="ECO:0000259" key="7">
    <source>
        <dbReference type="PROSITE" id="PS50127"/>
    </source>
</evidence>
<keyword evidence="1" id="KW-0808">Transferase</keyword>
<evidence type="ECO:0000256" key="6">
    <source>
        <dbReference type="SAM" id="MobiDB-lite"/>
    </source>
</evidence>
<dbReference type="GeneID" id="101655581"/>
<keyword evidence="8" id="KW-1185">Reference proteome</keyword>
<evidence type="ECO:0000256" key="3">
    <source>
        <dbReference type="ARBA" id="ARBA00043952"/>
    </source>
</evidence>
<keyword evidence="5" id="KW-0547">Nucleotide-binding</keyword>
<evidence type="ECO:0000313" key="9">
    <source>
        <dbReference type="RefSeq" id="XP_030741613.1"/>
    </source>
</evidence>
<dbReference type="Proteomes" id="UP000694863">
    <property type="component" value="Unplaced"/>
</dbReference>
<comment type="pathway">
    <text evidence="3">Protein modification.</text>
</comment>
<dbReference type="InterPro" id="IPR023313">
    <property type="entry name" value="UBQ-conjugating_AS"/>
</dbReference>
<evidence type="ECO:0000256" key="5">
    <source>
        <dbReference type="RuleBase" id="RU362109"/>
    </source>
</evidence>
<evidence type="ECO:0000256" key="1">
    <source>
        <dbReference type="ARBA" id="ARBA00022679"/>
    </source>
</evidence>
<keyword evidence="5" id="KW-0067">ATP-binding</keyword>
<dbReference type="PANTHER" id="PTHR24067">
    <property type="entry name" value="UBIQUITIN-CONJUGATING ENZYME E2"/>
    <property type="match status" value="1"/>
</dbReference>
<accession>A0ABM1VK09</accession>
<evidence type="ECO:0000256" key="4">
    <source>
        <dbReference type="PROSITE-ProRule" id="PRU10133"/>
    </source>
</evidence>
<dbReference type="PROSITE" id="PS50127">
    <property type="entry name" value="UBC_2"/>
    <property type="match status" value="1"/>
</dbReference>
<feature type="active site" description="Glycyl thioester intermediate" evidence="4">
    <location>
        <position position="114"/>
    </location>
</feature>
<feature type="region of interest" description="Disordered" evidence="6">
    <location>
        <begin position="1"/>
        <end position="31"/>
    </location>
</feature>
<evidence type="ECO:0000256" key="2">
    <source>
        <dbReference type="ARBA" id="ARBA00022786"/>
    </source>
</evidence>
<dbReference type="SMART" id="SM00212">
    <property type="entry name" value="UBCc"/>
    <property type="match status" value="1"/>
</dbReference>
<dbReference type="RefSeq" id="XP_030741613.1">
    <property type="nucleotide sequence ID" value="XM_030885753.1"/>
</dbReference>
<gene>
    <name evidence="9" type="primary">LOC101655581</name>
</gene>
<feature type="domain" description="UBC core" evidence="7">
    <location>
        <begin position="30"/>
        <end position="162"/>
    </location>
</feature>
<dbReference type="InterPro" id="IPR000608">
    <property type="entry name" value="UBC"/>
</dbReference>
<dbReference type="InterPro" id="IPR050113">
    <property type="entry name" value="Ub_conjugating_enzyme"/>
</dbReference>
<protein>
    <submittedName>
        <fullName evidence="9">Ubiquitin-conjugating enzyme E2 C-like isoform X1</fullName>
    </submittedName>
</protein>